<accession>A0ABN8MFJ4</accession>
<feature type="region of interest" description="Disordered" evidence="1">
    <location>
        <begin position="86"/>
        <end position="108"/>
    </location>
</feature>
<evidence type="ECO:0008006" key="4">
    <source>
        <dbReference type="Google" id="ProtNLM"/>
    </source>
</evidence>
<sequence>MLMYADDTVLFYSGKVPATIEKSLNEDLDLIGSWLYNDSFFLDAVKTEAMLFRTHARVSDADFGITFKGRPCLVPVRLLSRPSRSMHFGDVSETNGRETPRQSRSAHA</sequence>
<evidence type="ECO:0000313" key="3">
    <source>
        <dbReference type="Proteomes" id="UP001159427"/>
    </source>
</evidence>
<proteinExistence type="predicted"/>
<evidence type="ECO:0000256" key="1">
    <source>
        <dbReference type="SAM" id="MobiDB-lite"/>
    </source>
</evidence>
<comment type="caution">
    <text evidence="2">The sequence shown here is derived from an EMBL/GenBank/DDBJ whole genome shotgun (WGS) entry which is preliminary data.</text>
</comment>
<reference evidence="2 3" key="1">
    <citation type="submission" date="2022-05" db="EMBL/GenBank/DDBJ databases">
        <authorList>
            <consortium name="Genoscope - CEA"/>
            <person name="William W."/>
        </authorList>
    </citation>
    <scope>NUCLEOTIDE SEQUENCE [LARGE SCALE GENOMIC DNA]</scope>
</reference>
<name>A0ABN8MFJ4_9CNID</name>
<protein>
    <recommendedName>
        <fullName evidence="4">Reverse transcriptase domain-containing protein</fullName>
    </recommendedName>
</protein>
<dbReference type="Proteomes" id="UP001159427">
    <property type="component" value="Unassembled WGS sequence"/>
</dbReference>
<gene>
    <name evidence="2" type="ORF">PEVE_00029571</name>
</gene>
<keyword evidence="3" id="KW-1185">Reference proteome</keyword>
<dbReference type="EMBL" id="CALNXI010000414">
    <property type="protein sequence ID" value="CAH3026633.1"/>
    <property type="molecule type" value="Genomic_DNA"/>
</dbReference>
<evidence type="ECO:0000313" key="2">
    <source>
        <dbReference type="EMBL" id="CAH3026633.1"/>
    </source>
</evidence>
<organism evidence="2 3">
    <name type="scientific">Porites evermanni</name>
    <dbReference type="NCBI Taxonomy" id="104178"/>
    <lineage>
        <taxon>Eukaryota</taxon>
        <taxon>Metazoa</taxon>
        <taxon>Cnidaria</taxon>
        <taxon>Anthozoa</taxon>
        <taxon>Hexacorallia</taxon>
        <taxon>Scleractinia</taxon>
        <taxon>Fungiina</taxon>
        <taxon>Poritidae</taxon>
        <taxon>Porites</taxon>
    </lineage>
</organism>